<sequence length="226" mass="25829">MNKRLVSAVRAGLAELADPAKAPGMQQYMKSEMPYRGVAKPERAVLAKQLFADHHLADADDLAETTLELWRGAKYREERYVAIDLTGHRRYARWQNATLLPLYEEMIVSGAWWDYVDEIAIRRVGPILRGEPDLVTPIMRAWSVDQDLWRRRTSVICQVGAKLDTDTDLLAETIEVNIADKDFFLRKGIGWALRQHSKVDPGWVRAFVDAHPSLSPLSRREATKYV</sequence>
<evidence type="ECO:0000313" key="2">
    <source>
        <dbReference type="Proteomes" id="UP001519332"/>
    </source>
</evidence>
<accession>A0ABS4TJR4</accession>
<protein>
    <submittedName>
        <fullName evidence="1">3-methyladenine DNA glycosylase AlkD</fullName>
    </submittedName>
</protein>
<dbReference type="PANTHER" id="PTHR34070:SF1">
    <property type="entry name" value="DNA ALKYLATION REPAIR PROTEIN"/>
    <property type="match status" value="1"/>
</dbReference>
<keyword evidence="2" id="KW-1185">Reference proteome</keyword>
<dbReference type="CDD" id="cd07064">
    <property type="entry name" value="AlkD_like_1"/>
    <property type="match status" value="1"/>
</dbReference>
<dbReference type="InterPro" id="IPR016024">
    <property type="entry name" value="ARM-type_fold"/>
</dbReference>
<name>A0ABS4TJR4_9PSEU</name>
<evidence type="ECO:0000313" key="1">
    <source>
        <dbReference type="EMBL" id="MBP2324652.1"/>
    </source>
</evidence>
<comment type="caution">
    <text evidence="1">The sequence shown here is derived from an EMBL/GenBank/DDBJ whole genome shotgun (WGS) entry which is preliminary data.</text>
</comment>
<dbReference type="SUPFAM" id="SSF48371">
    <property type="entry name" value="ARM repeat"/>
    <property type="match status" value="1"/>
</dbReference>
<dbReference type="InterPro" id="IPR014825">
    <property type="entry name" value="DNA_alkylation"/>
</dbReference>
<dbReference type="EMBL" id="JAGINW010000001">
    <property type="protein sequence ID" value="MBP2324652.1"/>
    <property type="molecule type" value="Genomic_DNA"/>
</dbReference>
<gene>
    <name evidence="1" type="ORF">JOF56_005037</name>
</gene>
<organism evidence="1 2">
    <name type="scientific">Kibdelosporangium banguiense</name>
    <dbReference type="NCBI Taxonomy" id="1365924"/>
    <lineage>
        <taxon>Bacteria</taxon>
        <taxon>Bacillati</taxon>
        <taxon>Actinomycetota</taxon>
        <taxon>Actinomycetes</taxon>
        <taxon>Pseudonocardiales</taxon>
        <taxon>Pseudonocardiaceae</taxon>
        <taxon>Kibdelosporangium</taxon>
    </lineage>
</organism>
<dbReference type="PANTHER" id="PTHR34070">
    <property type="entry name" value="ARMADILLO-TYPE FOLD"/>
    <property type="match status" value="1"/>
</dbReference>
<dbReference type="Gene3D" id="1.25.10.90">
    <property type="match status" value="1"/>
</dbReference>
<dbReference type="Proteomes" id="UP001519332">
    <property type="component" value="Unassembled WGS sequence"/>
</dbReference>
<dbReference type="RefSeq" id="WP_372448133.1">
    <property type="nucleotide sequence ID" value="NZ_JAGINW010000001.1"/>
</dbReference>
<reference evidence="1 2" key="1">
    <citation type="submission" date="2021-03" db="EMBL/GenBank/DDBJ databases">
        <title>Sequencing the genomes of 1000 actinobacteria strains.</title>
        <authorList>
            <person name="Klenk H.-P."/>
        </authorList>
    </citation>
    <scope>NUCLEOTIDE SEQUENCE [LARGE SCALE GENOMIC DNA]</scope>
    <source>
        <strain evidence="1 2">DSM 46670</strain>
    </source>
</reference>
<dbReference type="Pfam" id="PF08713">
    <property type="entry name" value="DNA_alkylation"/>
    <property type="match status" value="1"/>
</dbReference>
<proteinExistence type="predicted"/>